<feature type="compositionally biased region" description="Basic and acidic residues" evidence="5">
    <location>
        <begin position="265"/>
        <end position="286"/>
    </location>
</feature>
<dbReference type="PANTHER" id="PTHR15549:SF26">
    <property type="entry name" value="AXIAL BUDDING PATTERN PROTEIN 2-RELATED"/>
    <property type="match status" value="1"/>
</dbReference>
<dbReference type="VEuPathDB" id="FungiDB:BTJ68_12656"/>
<keyword evidence="4 6" id="KW-0472">Membrane</keyword>
<name>A0A3M7ESS7_HORWE</name>
<evidence type="ECO:0000256" key="3">
    <source>
        <dbReference type="ARBA" id="ARBA00022989"/>
    </source>
</evidence>
<gene>
    <name evidence="7" type="ORF">D0863_00259</name>
</gene>
<dbReference type="InterPro" id="IPR051694">
    <property type="entry name" value="Immunoregulatory_rcpt-like"/>
</dbReference>
<feature type="region of interest" description="Disordered" evidence="5">
    <location>
        <begin position="341"/>
        <end position="373"/>
    </location>
</feature>
<feature type="region of interest" description="Disordered" evidence="5">
    <location>
        <begin position="223"/>
        <end position="328"/>
    </location>
</feature>
<feature type="transmembrane region" description="Helical" evidence="6">
    <location>
        <begin position="92"/>
        <end position="115"/>
    </location>
</feature>
<dbReference type="GO" id="GO:0071944">
    <property type="term" value="C:cell periphery"/>
    <property type="evidence" value="ECO:0007669"/>
    <property type="project" value="UniProtKB-ARBA"/>
</dbReference>
<keyword evidence="2 6" id="KW-0812">Transmembrane</keyword>
<proteinExistence type="predicted"/>
<comment type="caution">
    <text evidence="7">The sequence shown here is derived from an EMBL/GenBank/DDBJ whole genome shotgun (WGS) entry which is preliminary data.</text>
</comment>
<comment type="subcellular location">
    <subcellularLocation>
        <location evidence="1">Membrane</location>
        <topology evidence="1">Single-pass membrane protein</topology>
    </subcellularLocation>
</comment>
<keyword evidence="3 6" id="KW-1133">Transmembrane helix</keyword>
<organism evidence="7 8">
    <name type="scientific">Hortaea werneckii</name>
    <name type="common">Black yeast</name>
    <name type="synonym">Cladosporium werneckii</name>
    <dbReference type="NCBI Taxonomy" id="91943"/>
    <lineage>
        <taxon>Eukaryota</taxon>
        <taxon>Fungi</taxon>
        <taxon>Dikarya</taxon>
        <taxon>Ascomycota</taxon>
        <taxon>Pezizomycotina</taxon>
        <taxon>Dothideomycetes</taxon>
        <taxon>Dothideomycetidae</taxon>
        <taxon>Mycosphaerellales</taxon>
        <taxon>Teratosphaeriaceae</taxon>
        <taxon>Hortaea</taxon>
    </lineage>
</organism>
<dbReference type="PANTHER" id="PTHR15549">
    <property type="entry name" value="PAIRED IMMUNOGLOBULIN-LIKE TYPE 2 RECEPTOR"/>
    <property type="match status" value="1"/>
</dbReference>
<feature type="compositionally biased region" description="Basic and acidic residues" evidence="5">
    <location>
        <begin position="307"/>
        <end position="319"/>
    </location>
</feature>
<evidence type="ECO:0000256" key="2">
    <source>
        <dbReference type="ARBA" id="ARBA00022692"/>
    </source>
</evidence>
<dbReference type="AlphaFoldDB" id="A0A3M7ESS7"/>
<dbReference type="GO" id="GO:0016020">
    <property type="term" value="C:membrane"/>
    <property type="evidence" value="ECO:0007669"/>
    <property type="project" value="UniProtKB-SubCell"/>
</dbReference>
<dbReference type="OrthoDB" id="5338512at2759"/>
<evidence type="ECO:0000313" key="8">
    <source>
        <dbReference type="Proteomes" id="UP000269276"/>
    </source>
</evidence>
<evidence type="ECO:0000256" key="5">
    <source>
        <dbReference type="SAM" id="MobiDB-lite"/>
    </source>
</evidence>
<evidence type="ECO:0000313" key="7">
    <source>
        <dbReference type="EMBL" id="RMY79114.1"/>
    </source>
</evidence>
<feature type="compositionally biased region" description="Basic residues" evidence="5">
    <location>
        <begin position="252"/>
        <end position="264"/>
    </location>
</feature>
<reference evidence="7 8" key="1">
    <citation type="journal article" date="2018" name="BMC Genomics">
        <title>Genomic evidence for intraspecific hybridization in a clonal and extremely halotolerant yeast.</title>
        <authorList>
            <person name="Gostincar C."/>
            <person name="Stajich J.E."/>
            <person name="Zupancic J."/>
            <person name="Zalar P."/>
            <person name="Gunde-Cimerman N."/>
        </authorList>
    </citation>
    <scope>NUCLEOTIDE SEQUENCE [LARGE SCALE GENOMIC DNA]</scope>
    <source>
        <strain evidence="7 8">EXF-2682</strain>
    </source>
</reference>
<evidence type="ECO:0000256" key="1">
    <source>
        <dbReference type="ARBA" id="ARBA00004167"/>
    </source>
</evidence>
<accession>A0A3M7ESS7</accession>
<evidence type="ECO:0000256" key="4">
    <source>
        <dbReference type="ARBA" id="ARBA00023136"/>
    </source>
</evidence>
<dbReference type="EMBL" id="QWIP01000004">
    <property type="protein sequence ID" value="RMY79114.1"/>
    <property type="molecule type" value="Genomic_DNA"/>
</dbReference>
<dbReference type="Proteomes" id="UP000269276">
    <property type="component" value="Unassembled WGS sequence"/>
</dbReference>
<sequence length="427" mass="45308">MPCCPMGYKCKDDQCFALSSTSVGNEGTKSFAGVSATSPSSSMHSASTLSAIAAAASTTESTSTTSTALAGDPAVIAGSSSGSSSAFSGNSFAAGFAPGIFVGALLCGALFFYLLRKKTRQPNKTYVDNEKGQLSSDTLTDLGTLSARPTMHGRSISGPVAEASAGHRTEFLRTTPPQHKTYTGPESQCGYRVEVTGPREPTTPCTPRAVKALLSRSPFIRQSASTPAMTQPPLPSHLKRGTLSFKISPVRALRRQKSRNSLRGHLRDGASHAASRTDSRRMKPAECTRNGSTETVQVLMDGPEPLTPDRRAKRSREEDGSGISWDFPGERLNRADVAAYDPSFQNDTPTRLPGPTASRNALGTPYAPSDNYKDATSRVACQDDGVDKGVTSHQDPAKRETTFSAMMERAGLMKHDLVVNSDNSPSC</sequence>
<protein>
    <submittedName>
        <fullName evidence="7">Uncharacterized protein</fullName>
    </submittedName>
</protein>
<evidence type="ECO:0000256" key="6">
    <source>
        <dbReference type="SAM" id="Phobius"/>
    </source>
</evidence>